<keyword evidence="1" id="KW-0238">DNA-binding</keyword>
<accession>A0ACC3T3C8</accession>
<proteinExistence type="predicted"/>
<name>A0ACC3T3C8_LIPKO</name>
<dbReference type="EMBL" id="MU971360">
    <property type="protein sequence ID" value="KAK9238116.1"/>
    <property type="molecule type" value="Genomic_DNA"/>
</dbReference>
<dbReference type="Proteomes" id="UP001433508">
    <property type="component" value="Unassembled WGS sequence"/>
</dbReference>
<evidence type="ECO:0000313" key="1">
    <source>
        <dbReference type="EMBL" id="KAK9238116.1"/>
    </source>
</evidence>
<reference evidence="2" key="1">
    <citation type="journal article" date="2024" name="Front. Bioeng. Biotechnol.">
        <title>Genome-scale model development and genomic sequencing of the oleaginous clade Lipomyces.</title>
        <authorList>
            <person name="Czajka J.J."/>
            <person name="Han Y."/>
            <person name="Kim J."/>
            <person name="Mondo S.J."/>
            <person name="Hofstad B.A."/>
            <person name="Robles A."/>
            <person name="Haridas S."/>
            <person name="Riley R."/>
            <person name="LaButti K."/>
            <person name="Pangilinan J."/>
            <person name="Andreopoulos W."/>
            <person name="Lipzen A."/>
            <person name="Yan J."/>
            <person name="Wang M."/>
            <person name="Ng V."/>
            <person name="Grigoriev I.V."/>
            <person name="Spatafora J.W."/>
            <person name="Magnuson J.K."/>
            <person name="Baker S.E."/>
            <person name="Pomraning K.R."/>
        </authorList>
    </citation>
    <scope>NUCLEOTIDE SEQUENCE [LARGE SCALE GENOMIC DNA]</scope>
    <source>
        <strain evidence="2">CBS 7786</strain>
    </source>
</reference>
<gene>
    <name evidence="1" type="ORF">V1525DRAFT_375660</name>
</gene>
<evidence type="ECO:0000313" key="2">
    <source>
        <dbReference type="Proteomes" id="UP001433508"/>
    </source>
</evidence>
<keyword evidence="2" id="KW-1185">Reference proteome</keyword>
<organism evidence="1 2">
    <name type="scientific">Lipomyces kononenkoae</name>
    <name type="common">Yeast</name>
    <dbReference type="NCBI Taxonomy" id="34357"/>
    <lineage>
        <taxon>Eukaryota</taxon>
        <taxon>Fungi</taxon>
        <taxon>Dikarya</taxon>
        <taxon>Ascomycota</taxon>
        <taxon>Saccharomycotina</taxon>
        <taxon>Lipomycetes</taxon>
        <taxon>Lipomycetales</taxon>
        <taxon>Lipomycetaceae</taxon>
        <taxon>Lipomyces</taxon>
    </lineage>
</organism>
<comment type="caution">
    <text evidence="1">The sequence shown here is derived from an EMBL/GenBank/DDBJ whole genome shotgun (WGS) entry which is preliminary data.</text>
</comment>
<sequence>MSTAKAQLPSWTFAEVLSAFADFLIVSIHTILYEREIYPHETFMLARKYNFPVRQSRHPQVCDWVRNAIGACMDQMRRGDVSKVSVVILSSIDIPLERFVFDVTSFPKVALREQHNEMKNVTLNMTDMEEQYRTCIMKLSHTSSILGKLPPECTFTITIELNDDAKAPVGHDSPWVPADSVTQTPGVPLRSGAPRVRPLRNALMGPLSFDIWVEESKAKDKVVVH</sequence>
<protein>
    <submittedName>
        <fullName evidence="1">DNA-binding protein</fullName>
    </submittedName>
</protein>